<keyword evidence="3" id="KW-1003">Cell membrane</keyword>
<dbReference type="InterPro" id="IPR036445">
    <property type="entry name" value="GPCR_2_extracell_dom_sf"/>
</dbReference>
<reference evidence="16" key="1">
    <citation type="submission" date="2025-08" db="UniProtKB">
        <authorList>
            <consortium name="RefSeq"/>
        </authorList>
    </citation>
    <scope>IDENTIFICATION</scope>
    <source>
        <tissue evidence="16">Blood</tissue>
    </source>
</reference>
<dbReference type="PANTHER" id="PTHR45620:SF13">
    <property type="entry name" value="SECRETIN RECEPTOR"/>
    <property type="match status" value="1"/>
</dbReference>
<dbReference type="PROSITE" id="PS00649">
    <property type="entry name" value="G_PROTEIN_RECEP_F2_1"/>
    <property type="match status" value="1"/>
</dbReference>
<dbReference type="GeneID" id="103541050"/>
<comment type="similarity">
    <text evidence="2">Belongs to the G-protein coupled receptor 2 family.</text>
</comment>
<dbReference type="Gene3D" id="4.10.1240.10">
    <property type="entry name" value="GPCR, family 2, extracellular hormone receptor domain"/>
    <property type="match status" value="1"/>
</dbReference>
<dbReference type="Pfam" id="PF02793">
    <property type="entry name" value="HRM"/>
    <property type="match status" value="1"/>
</dbReference>
<dbReference type="RefSeq" id="XP_070437217.1">
    <property type="nucleotide sequence ID" value="XM_070581116.1"/>
</dbReference>
<feature type="transmembrane region" description="Helical" evidence="12">
    <location>
        <begin position="324"/>
        <end position="342"/>
    </location>
</feature>
<dbReference type="PROSITE" id="PS50227">
    <property type="entry name" value="G_PROTEIN_RECEP_F2_3"/>
    <property type="match status" value="1"/>
</dbReference>
<keyword evidence="10" id="KW-0807">Transducer</keyword>
<evidence type="ECO:0000259" key="13">
    <source>
        <dbReference type="PROSITE" id="PS50227"/>
    </source>
</evidence>
<dbReference type="SUPFAM" id="SSF81321">
    <property type="entry name" value="Family A G protein-coupled receptor-like"/>
    <property type="match status" value="1"/>
</dbReference>
<evidence type="ECO:0000313" key="16">
    <source>
        <dbReference type="RefSeq" id="XP_070437217.1"/>
    </source>
</evidence>
<evidence type="ECO:0000256" key="11">
    <source>
        <dbReference type="SAM" id="MobiDB-lite"/>
    </source>
</evidence>
<dbReference type="InterPro" id="IPR002144">
    <property type="entry name" value="GPCR_2_secretin_rcpt"/>
</dbReference>
<dbReference type="PROSITE" id="PS50261">
    <property type="entry name" value="G_PROTEIN_RECEP_F2_4"/>
    <property type="match status" value="1"/>
</dbReference>
<feature type="transmembrane region" description="Helical" evidence="12">
    <location>
        <begin position="362"/>
        <end position="386"/>
    </location>
</feature>
<accession>A0ABM4L9U7</accession>
<evidence type="ECO:0000256" key="6">
    <source>
        <dbReference type="ARBA" id="ARBA00023040"/>
    </source>
</evidence>
<dbReference type="PANTHER" id="PTHR45620">
    <property type="entry name" value="PDF RECEPTOR-LIKE PROTEIN-RELATED"/>
    <property type="match status" value="1"/>
</dbReference>
<feature type="transmembrane region" description="Helical" evidence="12">
    <location>
        <begin position="287"/>
        <end position="312"/>
    </location>
</feature>
<keyword evidence="6" id="KW-0297">G-protein coupled receptor</keyword>
<evidence type="ECO:0000256" key="3">
    <source>
        <dbReference type="ARBA" id="ARBA00022475"/>
    </source>
</evidence>
<keyword evidence="15" id="KW-1185">Reference proteome</keyword>
<evidence type="ECO:0000256" key="2">
    <source>
        <dbReference type="ARBA" id="ARBA00005314"/>
    </source>
</evidence>
<evidence type="ECO:0000256" key="9">
    <source>
        <dbReference type="ARBA" id="ARBA00023180"/>
    </source>
</evidence>
<feature type="compositionally biased region" description="Gly residues" evidence="11">
    <location>
        <begin position="54"/>
        <end position="66"/>
    </location>
</feature>
<keyword evidence="5 12" id="KW-1133">Transmembrane helix</keyword>
<keyword evidence="7 12" id="KW-0472">Membrane</keyword>
<feature type="region of interest" description="Disordered" evidence="11">
    <location>
        <begin position="398"/>
        <end position="421"/>
    </location>
</feature>
<dbReference type="PROSITE" id="PS00650">
    <property type="entry name" value="G_PROTEIN_RECEP_F2_2"/>
    <property type="match status" value="1"/>
</dbReference>
<name>A0ABM4L9U7_EQUPR</name>
<dbReference type="Gene3D" id="1.20.1070.10">
    <property type="entry name" value="Rhodopsin 7-helix transmembrane proteins"/>
    <property type="match status" value="1"/>
</dbReference>
<evidence type="ECO:0000256" key="4">
    <source>
        <dbReference type="ARBA" id="ARBA00022692"/>
    </source>
</evidence>
<evidence type="ECO:0000256" key="7">
    <source>
        <dbReference type="ARBA" id="ARBA00023136"/>
    </source>
</evidence>
<dbReference type="InterPro" id="IPR047037">
    <property type="entry name" value="Secretin_7TM"/>
</dbReference>
<evidence type="ECO:0000256" key="10">
    <source>
        <dbReference type="ARBA" id="ARBA00023224"/>
    </source>
</evidence>
<feature type="region of interest" description="Disordered" evidence="11">
    <location>
        <begin position="39"/>
        <end position="69"/>
    </location>
</feature>
<evidence type="ECO:0000256" key="12">
    <source>
        <dbReference type="SAM" id="Phobius"/>
    </source>
</evidence>
<proteinExistence type="inferred from homology"/>
<protein>
    <submittedName>
        <fullName evidence="16">Secretin receptor isoform X1</fullName>
    </submittedName>
</protein>
<evidence type="ECO:0000313" key="15">
    <source>
        <dbReference type="Proteomes" id="UP001652662"/>
    </source>
</evidence>
<dbReference type="InterPro" id="IPR000832">
    <property type="entry name" value="GPCR_2_secretin-like"/>
</dbReference>
<feature type="transmembrane region" description="Helical" evidence="12">
    <location>
        <begin position="242"/>
        <end position="260"/>
    </location>
</feature>
<keyword evidence="4 12" id="KW-0812">Transmembrane</keyword>
<dbReference type="InterPro" id="IPR017981">
    <property type="entry name" value="GPCR_2-like_7TM"/>
</dbReference>
<feature type="transmembrane region" description="Helical" evidence="12">
    <location>
        <begin position="447"/>
        <end position="465"/>
    </location>
</feature>
<dbReference type="Pfam" id="PF00002">
    <property type="entry name" value="7tm_2"/>
    <property type="match status" value="1"/>
</dbReference>
<dbReference type="Proteomes" id="UP001652662">
    <property type="component" value="Chromosome 17"/>
</dbReference>
<evidence type="ECO:0000256" key="5">
    <source>
        <dbReference type="ARBA" id="ARBA00022989"/>
    </source>
</evidence>
<keyword evidence="8 16" id="KW-0675">Receptor</keyword>
<evidence type="ECO:0000256" key="1">
    <source>
        <dbReference type="ARBA" id="ARBA00004651"/>
    </source>
</evidence>
<dbReference type="PRINTS" id="PR00490">
    <property type="entry name" value="SECRETINR"/>
</dbReference>
<comment type="subcellular location">
    <subcellularLocation>
        <location evidence="1">Cell membrane</location>
        <topology evidence="1">Multi-pass membrane protein</topology>
    </subcellularLocation>
</comment>
<feature type="region of interest" description="Disordered" evidence="11">
    <location>
        <begin position="1"/>
        <end position="20"/>
    </location>
</feature>
<dbReference type="InterPro" id="IPR017983">
    <property type="entry name" value="GPCR_2_secretin-like_CS"/>
</dbReference>
<feature type="domain" description="G-protein coupled receptors family 2 profile 1" evidence="13">
    <location>
        <begin position="109"/>
        <end position="193"/>
    </location>
</feature>
<dbReference type="PRINTS" id="PR00249">
    <property type="entry name" value="GPCRSECRETIN"/>
</dbReference>
<dbReference type="CDD" id="cd15275">
    <property type="entry name" value="7tmB1_secretin"/>
    <property type="match status" value="1"/>
</dbReference>
<gene>
    <name evidence="16" type="primary">SCTR</name>
</gene>
<feature type="transmembrane region" description="Helical" evidence="12">
    <location>
        <begin position="210"/>
        <end position="230"/>
    </location>
</feature>
<sequence>MGCAAQCARPPGQRRSSPGARRGVVAQLWLLWTRRPAGVRDPAGAAEPRSGGCAQAGGRRGAGGSAPGTMRPHLPPSLLLLLLLCAAHAVGALPRLCDVLRVLREEREQCQQELSKDRTGDLGVEQPTPAVCEGLWDNMSCWPSSALGQTVEMECPRFLQMLTSRNGSIFRNCTQGGWSETFPRADLACGVNVNDSSNEKRHEYLLKLKVMYTVGYSSSLVMLLAALSILCAFRRLHCTRNYIHMHLFVSFILRALSNFIKDAVLFSSDDVTHCDAHKVGCKLVMVFFQYCILANYAWLLVEGLYLHTLLVVSFFSERKCLQGFIALGWGSPAVFVASWAVTRHFLEDVGCWDINANASIWWVIRGPVILSILINFILFINILRILMRKLRTQETRGNEVNHYKREKKSAAGSQEAETLPSGEPRVCRRASATQIQTNLYRRLAKSTLLLIPLFGIHYVVFAFSPEDAMEIQLFFELALGSFQGLAVAVLYCFLNGEVSVLGCPDFWRSSQATGFQFRRSYLERVIGRGVWCEGTPGLVLWESELTSWEQRNHPEAVLKHLLGPTPQFLIQPKWIL</sequence>
<evidence type="ECO:0000256" key="8">
    <source>
        <dbReference type="ARBA" id="ARBA00023170"/>
    </source>
</evidence>
<evidence type="ECO:0000259" key="14">
    <source>
        <dbReference type="PROSITE" id="PS50261"/>
    </source>
</evidence>
<organism evidence="15 16">
    <name type="scientific">Equus przewalskii</name>
    <name type="common">Przewalski's horse</name>
    <name type="synonym">Equus caballus przewalskii</name>
    <dbReference type="NCBI Taxonomy" id="9798"/>
    <lineage>
        <taxon>Eukaryota</taxon>
        <taxon>Metazoa</taxon>
        <taxon>Chordata</taxon>
        <taxon>Craniata</taxon>
        <taxon>Vertebrata</taxon>
        <taxon>Euteleostomi</taxon>
        <taxon>Mammalia</taxon>
        <taxon>Eutheria</taxon>
        <taxon>Laurasiatheria</taxon>
        <taxon>Perissodactyla</taxon>
        <taxon>Equidae</taxon>
        <taxon>Equus</taxon>
    </lineage>
</organism>
<keyword evidence="9" id="KW-0325">Glycoprotein</keyword>
<feature type="domain" description="G-protein coupled receptors family 2 profile 2" evidence="14">
    <location>
        <begin position="208"/>
        <end position="495"/>
    </location>
</feature>
<dbReference type="InterPro" id="IPR050332">
    <property type="entry name" value="GPCR_2"/>
</dbReference>
<dbReference type="InterPro" id="IPR001879">
    <property type="entry name" value="GPCR_2_extracellular_dom"/>
</dbReference>
<dbReference type="SMART" id="SM00008">
    <property type="entry name" value="HormR"/>
    <property type="match status" value="1"/>
</dbReference>
<dbReference type="SUPFAM" id="SSF111418">
    <property type="entry name" value="Hormone receptor domain"/>
    <property type="match status" value="1"/>
</dbReference>
<feature type="transmembrane region" description="Helical" evidence="12">
    <location>
        <begin position="471"/>
        <end position="494"/>
    </location>
</feature>